<feature type="compositionally biased region" description="Basic and acidic residues" evidence="2">
    <location>
        <begin position="94"/>
        <end position="105"/>
    </location>
</feature>
<reference evidence="3 4" key="1">
    <citation type="journal article" date="2023" name="Hortic Res">
        <title>Pangenome of water caltrop reveals structural variations and asymmetric subgenome divergence after allopolyploidization.</title>
        <authorList>
            <person name="Zhang X."/>
            <person name="Chen Y."/>
            <person name="Wang L."/>
            <person name="Yuan Y."/>
            <person name="Fang M."/>
            <person name="Shi L."/>
            <person name="Lu R."/>
            <person name="Comes H.P."/>
            <person name="Ma Y."/>
            <person name="Chen Y."/>
            <person name="Huang G."/>
            <person name="Zhou Y."/>
            <person name="Zheng Z."/>
            <person name="Qiu Y."/>
        </authorList>
    </citation>
    <scope>NUCLEOTIDE SEQUENCE [LARGE SCALE GENOMIC DNA]</scope>
    <source>
        <strain evidence="3">F231</strain>
    </source>
</reference>
<keyword evidence="1" id="KW-0175">Coiled coil</keyword>
<name>A0AAN7KSX8_TRANT</name>
<feature type="compositionally biased region" description="Polar residues" evidence="2">
    <location>
        <begin position="489"/>
        <end position="508"/>
    </location>
</feature>
<evidence type="ECO:0000256" key="1">
    <source>
        <dbReference type="SAM" id="Coils"/>
    </source>
</evidence>
<feature type="compositionally biased region" description="Low complexity" evidence="2">
    <location>
        <begin position="1"/>
        <end position="12"/>
    </location>
</feature>
<feature type="region of interest" description="Disordered" evidence="2">
    <location>
        <begin position="1"/>
        <end position="61"/>
    </location>
</feature>
<keyword evidence="4" id="KW-1185">Reference proteome</keyword>
<dbReference type="Proteomes" id="UP001346149">
    <property type="component" value="Unassembled WGS sequence"/>
</dbReference>
<evidence type="ECO:0000313" key="4">
    <source>
        <dbReference type="Proteomes" id="UP001346149"/>
    </source>
</evidence>
<dbReference type="PANTHER" id="PTHR34466:SF3">
    <property type="entry name" value="OS11G0129800 PROTEIN"/>
    <property type="match status" value="1"/>
</dbReference>
<proteinExistence type="predicted"/>
<organism evidence="3 4">
    <name type="scientific">Trapa natans</name>
    <name type="common">Water chestnut</name>
    <dbReference type="NCBI Taxonomy" id="22666"/>
    <lineage>
        <taxon>Eukaryota</taxon>
        <taxon>Viridiplantae</taxon>
        <taxon>Streptophyta</taxon>
        <taxon>Embryophyta</taxon>
        <taxon>Tracheophyta</taxon>
        <taxon>Spermatophyta</taxon>
        <taxon>Magnoliopsida</taxon>
        <taxon>eudicotyledons</taxon>
        <taxon>Gunneridae</taxon>
        <taxon>Pentapetalae</taxon>
        <taxon>rosids</taxon>
        <taxon>malvids</taxon>
        <taxon>Myrtales</taxon>
        <taxon>Lythraceae</taxon>
        <taxon>Trapa</taxon>
    </lineage>
</organism>
<accession>A0AAN7KSX8</accession>
<dbReference type="EMBL" id="JAXQNO010000020">
    <property type="protein sequence ID" value="KAK4771984.1"/>
    <property type="molecule type" value="Genomic_DNA"/>
</dbReference>
<evidence type="ECO:0000313" key="3">
    <source>
        <dbReference type="EMBL" id="KAK4771984.1"/>
    </source>
</evidence>
<gene>
    <name evidence="3" type="ORF">SAY86_013759</name>
</gene>
<evidence type="ECO:0000256" key="2">
    <source>
        <dbReference type="SAM" id="MobiDB-lite"/>
    </source>
</evidence>
<feature type="region of interest" description="Disordered" evidence="2">
    <location>
        <begin position="74"/>
        <end position="143"/>
    </location>
</feature>
<feature type="compositionally biased region" description="Polar residues" evidence="2">
    <location>
        <begin position="132"/>
        <end position="142"/>
    </location>
</feature>
<protein>
    <submittedName>
        <fullName evidence="3">Uncharacterized protein</fullName>
    </submittedName>
</protein>
<comment type="caution">
    <text evidence="3">The sequence shown here is derived from an EMBL/GenBank/DDBJ whole genome shotgun (WGS) entry which is preliminary data.</text>
</comment>
<feature type="coiled-coil region" evidence="1">
    <location>
        <begin position="331"/>
        <end position="358"/>
    </location>
</feature>
<dbReference type="AlphaFoldDB" id="A0AAN7KSX8"/>
<sequence length="602" mass="65859">MAVSTFRSSTRRGGNGNGNGNESRGALATSSTSAGRDPLSEKKPALLRRSRSVSAFSRSSEVLDFSIKRDNPLFCSGESSPAKGSEAVSAPKKLSADVDCGKVDSSRIGGAKSGVGNHRGSCSGDDKRGRTASRNSSNSSGICWSVSRGRTRSVSQRPISRRHVISSESEVEQETSPIKNYRNSSSVNLMRSSIESVDPGQVKTLCKWSSQHPASESSGGSASRSHLEFPKWIDGERLCMDSLAEVEEKTINAVYEQIKSLRGHQLGEQTMSTGIYQTVRSEVRQAISDIQNDIENAIRRNNTAAIRSSDIVDITPDLVRPGASELVMDMRSEYTKKLEQSQERARKLRAELAVEEHRGEELRRILKELLPDPIASNSQKHCPARGASAERRKMSRRLKEEALAYFDECVSLSTFDSSDFSSPEDLPLKTICNTGPDASETKSMLRAHSTMSSACDVSGLCYDNQDMQEGYHIKSVPEHPTLRAADPHCQNSEPGSSSSTNVESRGSKFSFSGMRSSYTDLQQDIRKYMKSIKTNPTKDDDVHGSSRTSSQYDYGAYNIQTTVQTRLFDRLMHKNQVESGSLLLCGGGGIDSVMFSTFGSIV</sequence>
<dbReference type="PANTHER" id="PTHR34466">
    <property type="entry name" value="OS11G0129800 PROTEIN"/>
    <property type="match status" value="1"/>
</dbReference>
<feature type="region of interest" description="Disordered" evidence="2">
    <location>
        <begin position="482"/>
        <end position="508"/>
    </location>
</feature>